<feature type="domain" description="Major facilitator superfamily (MFS) profile" evidence="9">
    <location>
        <begin position="36"/>
        <end position="422"/>
    </location>
</feature>
<dbReference type="Gene3D" id="1.20.1250.20">
    <property type="entry name" value="MFS general substrate transporter like domains"/>
    <property type="match status" value="1"/>
</dbReference>
<dbReference type="EMBL" id="LT670817">
    <property type="protein sequence ID" value="SHH98776.1"/>
    <property type="molecule type" value="Genomic_DNA"/>
</dbReference>
<evidence type="ECO:0000256" key="7">
    <source>
        <dbReference type="ARBA" id="ARBA00023136"/>
    </source>
</evidence>
<protein>
    <submittedName>
        <fullName evidence="10">MFS transporter, DHA1 family, tetracycline resistance protein</fullName>
    </submittedName>
</protein>
<comment type="similarity">
    <text evidence="3">Belongs to the major facilitator superfamily. TCR/Tet family.</text>
</comment>
<dbReference type="PANTHER" id="PTHR23504">
    <property type="entry name" value="MAJOR FACILITATOR SUPERFAMILY DOMAIN-CONTAINING PROTEIN 10"/>
    <property type="match status" value="1"/>
</dbReference>
<dbReference type="PANTHER" id="PTHR23504:SF15">
    <property type="entry name" value="MAJOR FACILITATOR SUPERFAMILY (MFS) PROFILE DOMAIN-CONTAINING PROTEIN"/>
    <property type="match status" value="1"/>
</dbReference>
<dbReference type="SUPFAM" id="SSF103473">
    <property type="entry name" value="MFS general substrate transporter"/>
    <property type="match status" value="1"/>
</dbReference>
<feature type="transmembrane region" description="Helical" evidence="8">
    <location>
        <begin position="71"/>
        <end position="93"/>
    </location>
</feature>
<gene>
    <name evidence="10" type="ORF">SAMN05443248_7313</name>
</gene>
<feature type="transmembrane region" description="Helical" evidence="8">
    <location>
        <begin position="134"/>
        <end position="151"/>
    </location>
</feature>
<organism evidence="10 11">
    <name type="scientific">Bradyrhizobium erythrophlei</name>
    <dbReference type="NCBI Taxonomy" id="1437360"/>
    <lineage>
        <taxon>Bacteria</taxon>
        <taxon>Pseudomonadati</taxon>
        <taxon>Pseudomonadota</taxon>
        <taxon>Alphaproteobacteria</taxon>
        <taxon>Hyphomicrobiales</taxon>
        <taxon>Nitrobacteraceae</taxon>
        <taxon>Bradyrhizobium</taxon>
    </lineage>
</organism>
<feature type="transmembrane region" description="Helical" evidence="8">
    <location>
        <begin position="242"/>
        <end position="266"/>
    </location>
</feature>
<dbReference type="InterPro" id="IPR005829">
    <property type="entry name" value="Sugar_transporter_CS"/>
</dbReference>
<keyword evidence="6 8" id="KW-1133">Transmembrane helix</keyword>
<keyword evidence="7 8" id="KW-0472">Membrane</keyword>
<evidence type="ECO:0000256" key="1">
    <source>
        <dbReference type="ARBA" id="ARBA00003279"/>
    </source>
</evidence>
<dbReference type="InterPro" id="IPR001958">
    <property type="entry name" value="Tet-R_TetA/multi-R_MdtG-like"/>
</dbReference>
<dbReference type="PRINTS" id="PR01035">
    <property type="entry name" value="TCRTETA"/>
</dbReference>
<feature type="transmembrane region" description="Helical" evidence="8">
    <location>
        <begin position="278"/>
        <end position="297"/>
    </location>
</feature>
<feature type="transmembrane region" description="Helical" evidence="8">
    <location>
        <begin position="370"/>
        <end position="390"/>
    </location>
</feature>
<feature type="transmembrane region" description="Helical" evidence="8">
    <location>
        <begin position="396"/>
        <end position="418"/>
    </location>
</feature>
<dbReference type="GO" id="GO:0016020">
    <property type="term" value="C:membrane"/>
    <property type="evidence" value="ECO:0007669"/>
    <property type="project" value="UniProtKB-SubCell"/>
</dbReference>
<evidence type="ECO:0000313" key="11">
    <source>
        <dbReference type="Proteomes" id="UP000189796"/>
    </source>
</evidence>
<feature type="transmembrane region" description="Helical" evidence="8">
    <location>
        <begin position="309"/>
        <end position="326"/>
    </location>
</feature>
<evidence type="ECO:0000256" key="3">
    <source>
        <dbReference type="ARBA" id="ARBA00007520"/>
    </source>
</evidence>
<dbReference type="PROSITE" id="PS00216">
    <property type="entry name" value="SUGAR_TRANSPORT_1"/>
    <property type="match status" value="1"/>
</dbReference>
<feature type="transmembrane region" description="Helical" evidence="8">
    <location>
        <begin position="163"/>
        <end position="181"/>
    </location>
</feature>
<sequence>MDSIVRRAGVFACSVACARSTGRRNTLDRPNPMSRPLVVIFATIALDAAGIALIFPILPGLLRSMAGTEDVSALFGAMLALYAFMQFVFTPVLGVLSDRFGRRPVLLLSLAGSTIDYLVMAFTPYLWLLFAGRAIAGLTAANTAVITAYIADITPEAERARRFGLFQAFFGAGFVMGPVIGGLLGDISLRDPFLAAAALNGVNLSIALFLLPESHRPERKPFDWRALNPFAPLRWALTFRALIPLLAVFLLVSLVGQTYSTVWVLFVTDRFRWTGTDIGLSLGVFGALVVIAQAFAIGPVTRWLGERGTLLLGIACETVALLILAFAQAGWIAFALIPLIAFGGIGVPVLRSLQTNAVDRERQGQLQGVIASFVSLAAIFGPLVFSWIYALSSPGWTGLVWIVGVAIYALAVLIVLTVPNNAGQRP</sequence>
<dbReference type="InterPro" id="IPR011701">
    <property type="entry name" value="MFS"/>
</dbReference>
<feature type="transmembrane region" description="Helical" evidence="8">
    <location>
        <begin position="332"/>
        <end position="350"/>
    </location>
</feature>
<comment type="function">
    <text evidence="1">Resistance to tetracycline by an active tetracycline efflux. This is an energy-dependent process that decreases the accumulation of the antibiotic in whole cells. This protein functions as a metal-tetracycline/H(+) antiporter.</text>
</comment>
<comment type="subcellular location">
    <subcellularLocation>
        <location evidence="2">Membrane</location>
        <topology evidence="2">Multi-pass membrane protein</topology>
    </subcellularLocation>
</comment>
<proteinExistence type="inferred from homology"/>
<dbReference type="PROSITE" id="PS50850">
    <property type="entry name" value="MFS"/>
    <property type="match status" value="1"/>
</dbReference>
<evidence type="ECO:0000313" key="10">
    <source>
        <dbReference type="EMBL" id="SHH98776.1"/>
    </source>
</evidence>
<dbReference type="InterPro" id="IPR036259">
    <property type="entry name" value="MFS_trans_sf"/>
</dbReference>
<evidence type="ECO:0000256" key="4">
    <source>
        <dbReference type="ARBA" id="ARBA00022448"/>
    </source>
</evidence>
<feature type="transmembrane region" description="Helical" evidence="8">
    <location>
        <begin position="105"/>
        <end position="128"/>
    </location>
</feature>
<dbReference type="Proteomes" id="UP000189796">
    <property type="component" value="Chromosome I"/>
</dbReference>
<dbReference type="GO" id="GO:0022857">
    <property type="term" value="F:transmembrane transporter activity"/>
    <property type="evidence" value="ECO:0007669"/>
    <property type="project" value="InterPro"/>
</dbReference>
<dbReference type="AlphaFoldDB" id="A0A1M5XG68"/>
<reference evidence="10 11" key="1">
    <citation type="submission" date="2016-11" db="EMBL/GenBank/DDBJ databases">
        <authorList>
            <person name="Jaros S."/>
            <person name="Januszkiewicz K."/>
            <person name="Wedrychowicz H."/>
        </authorList>
    </citation>
    <scope>NUCLEOTIDE SEQUENCE [LARGE SCALE GENOMIC DNA]</scope>
    <source>
        <strain evidence="10 11">GAS138</strain>
    </source>
</reference>
<keyword evidence="4" id="KW-0813">Transport</keyword>
<evidence type="ECO:0000256" key="2">
    <source>
        <dbReference type="ARBA" id="ARBA00004141"/>
    </source>
</evidence>
<evidence type="ECO:0000256" key="6">
    <source>
        <dbReference type="ARBA" id="ARBA00022989"/>
    </source>
</evidence>
<evidence type="ECO:0000256" key="8">
    <source>
        <dbReference type="SAM" id="Phobius"/>
    </source>
</evidence>
<name>A0A1M5XG68_9BRAD</name>
<dbReference type="CDD" id="cd17388">
    <property type="entry name" value="MFS_TetA"/>
    <property type="match status" value="1"/>
</dbReference>
<accession>A0A1M5XG68</accession>
<keyword evidence="5 8" id="KW-0812">Transmembrane</keyword>
<feature type="transmembrane region" description="Helical" evidence="8">
    <location>
        <begin position="193"/>
        <end position="211"/>
    </location>
</feature>
<evidence type="ECO:0000259" key="9">
    <source>
        <dbReference type="PROSITE" id="PS50850"/>
    </source>
</evidence>
<dbReference type="InterPro" id="IPR020846">
    <property type="entry name" value="MFS_dom"/>
</dbReference>
<evidence type="ECO:0000256" key="5">
    <source>
        <dbReference type="ARBA" id="ARBA00022692"/>
    </source>
</evidence>
<feature type="transmembrane region" description="Helical" evidence="8">
    <location>
        <begin position="37"/>
        <end position="59"/>
    </location>
</feature>
<dbReference type="Pfam" id="PF07690">
    <property type="entry name" value="MFS_1"/>
    <property type="match status" value="1"/>
</dbReference>